<dbReference type="AlphaFoldDB" id="A0A3N4I7B9"/>
<keyword evidence="3" id="KW-1185">Reference proteome</keyword>
<name>A0A3N4I7B9_ASCIM</name>
<gene>
    <name evidence="2" type="ORF">BJ508DRAFT_414455</name>
</gene>
<protein>
    <submittedName>
        <fullName evidence="2">Uncharacterized protein</fullName>
    </submittedName>
</protein>
<reference evidence="2 3" key="1">
    <citation type="journal article" date="2018" name="Nat. Ecol. Evol.">
        <title>Pezizomycetes genomes reveal the molecular basis of ectomycorrhizal truffle lifestyle.</title>
        <authorList>
            <person name="Murat C."/>
            <person name="Payen T."/>
            <person name="Noel B."/>
            <person name="Kuo A."/>
            <person name="Morin E."/>
            <person name="Chen J."/>
            <person name="Kohler A."/>
            <person name="Krizsan K."/>
            <person name="Balestrini R."/>
            <person name="Da Silva C."/>
            <person name="Montanini B."/>
            <person name="Hainaut M."/>
            <person name="Levati E."/>
            <person name="Barry K.W."/>
            <person name="Belfiori B."/>
            <person name="Cichocki N."/>
            <person name="Clum A."/>
            <person name="Dockter R.B."/>
            <person name="Fauchery L."/>
            <person name="Guy J."/>
            <person name="Iotti M."/>
            <person name="Le Tacon F."/>
            <person name="Lindquist E.A."/>
            <person name="Lipzen A."/>
            <person name="Malagnac F."/>
            <person name="Mello A."/>
            <person name="Molinier V."/>
            <person name="Miyauchi S."/>
            <person name="Poulain J."/>
            <person name="Riccioni C."/>
            <person name="Rubini A."/>
            <person name="Sitrit Y."/>
            <person name="Splivallo R."/>
            <person name="Traeger S."/>
            <person name="Wang M."/>
            <person name="Zifcakova L."/>
            <person name="Wipf D."/>
            <person name="Zambonelli A."/>
            <person name="Paolocci F."/>
            <person name="Nowrousian M."/>
            <person name="Ottonello S."/>
            <person name="Baldrian P."/>
            <person name="Spatafora J.W."/>
            <person name="Henrissat B."/>
            <person name="Nagy L.G."/>
            <person name="Aury J.M."/>
            <person name="Wincker P."/>
            <person name="Grigoriev I.V."/>
            <person name="Bonfante P."/>
            <person name="Martin F.M."/>
        </authorList>
    </citation>
    <scope>NUCLEOTIDE SEQUENCE [LARGE SCALE GENOMIC DNA]</scope>
    <source>
        <strain evidence="2 3">RN42</strain>
    </source>
</reference>
<dbReference type="Proteomes" id="UP000275078">
    <property type="component" value="Unassembled WGS sequence"/>
</dbReference>
<evidence type="ECO:0000256" key="1">
    <source>
        <dbReference type="SAM" id="MobiDB-lite"/>
    </source>
</evidence>
<organism evidence="2 3">
    <name type="scientific">Ascobolus immersus RN42</name>
    <dbReference type="NCBI Taxonomy" id="1160509"/>
    <lineage>
        <taxon>Eukaryota</taxon>
        <taxon>Fungi</taxon>
        <taxon>Dikarya</taxon>
        <taxon>Ascomycota</taxon>
        <taxon>Pezizomycotina</taxon>
        <taxon>Pezizomycetes</taxon>
        <taxon>Pezizales</taxon>
        <taxon>Ascobolaceae</taxon>
        <taxon>Ascobolus</taxon>
    </lineage>
</organism>
<sequence>MAGRVWRTARRGHISSRPASGPAKDFMPDYLISLTAPKPLAKFFKGERHFTGGRFLPTKVAEKYGLTEPVYEGIDQIREEEVGGEDV</sequence>
<evidence type="ECO:0000313" key="2">
    <source>
        <dbReference type="EMBL" id="RPA81982.1"/>
    </source>
</evidence>
<proteinExistence type="predicted"/>
<dbReference type="InterPro" id="IPR036652">
    <property type="entry name" value="YjeF_N_dom_sf"/>
</dbReference>
<evidence type="ECO:0000313" key="3">
    <source>
        <dbReference type="Proteomes" id="UP000275078"/>
    </source>
</evidence>
<dbReference type="Gene3D" id="3.40.50.10260">
    <property type="entry name" value="YjeF N-terminal domain"/>
    <property type="match status" value="1"/>
</dbReference>
<dbReference type="EMBL" id="ML119675">
    <property type="protein sequence ID" value="RPA81982.1"/>
    <property type="molecule type" value="Genomic_DNA"/>
</dbReference>
<accession>A0A3N4I7B9</accession>
<dbReference type="STRING" id="1160509.A0A3N4I7B9"/>
<feature type="region of interest" description="Disordered" evidence="1">
    <location>
        <begin position="1"/>
        <end position="21"/>
    </location>
</feature>
<dbReference type="OrthoDB" id="10064708at2759"/>